<feature type="compositionally biased region" description="Low complexity" evidence="1">
    <location>
        <begin position="55"/>
        <end position="73"/>
    </location>
</feature>
<protein>
    <submittedName>
        <fullName evidence="2">Uncharacterized protein</fullName>
    </submittedName>
</protein>
<feature type="compositionally biased region" description="Polar residues" evidence="1">
    <location>
        <begin position="91"/>
        <end position="104"/>
    </location>
</feature>
<accession>A0A8S1J6X7</accession>
<sequence length="113" mass="12200">TEVEFKEKEVECMQAMHALLKDATNLRDFVAQSYKILHETSLEAYQGFVDSEPQSHSSAYPSAYPSATGSSPTEVHPETNPFATPRGAGPSSATPVESPQSGRRQTLDSEAAV</sequence>
<reference evidence="2" key="1">
    <citation type="submission" date="2020-12" db="EMBL/GenBank/DDBJ databases">
        <authorList>
            <person name="Iha C."/>
        </authorList>
    </citation>
    <scope>NUCLEOTIDE SEQUENCE</scope>
</reference>
<dbReference type="EMBL" id="CAJHUC010002021">
    <property type="protein sequence ID" value="CAD7702992.1"/>
    <property type="molecule type" value="Genomic_DNA"/>
</dbReference>
<dbReference type="Proteomes" id="UP000708148">
    <property type="component" value="Unassembled WGS sequence"/>
</dbReference>
<organism evidence="2 3">
    <name type="scientific">Ostreobium quekettii</name>
    <dbReference type="NCBI Taxonomy" id="121088"/>
    <lineage>
        <taxon>Eukaryota</taxon>
        <taxon>Viridiplantae</taxon>
        <taxon>Chlorophyta</taxon>
        <taxon>core chlorophytes</taxon>
        <taxon>Ulvophyceae</taxon>
        <taxon>TCBD clade</taxon>
        <taxon>Bryopsidales</taxon>
        <taxon>Ostreobineae</taxon>
        <taxon>Ostreobiaceae</taxon>
        <taxon>Ostreobium</taxon>
    </lineage>
</organism>
<evidence type="ECO:0000313" key="3">
    <source>
        <dbReference type="Proteomes" id="UP000708148"/>
    </source>
</evidence>
<dbReference type="AlphaFoldDB" id="A0A8S1J6X7"/>
<comment type="caution">
    <text evidence="2">The sequence shown here is derived from an EMBL/GenBank/DDBJ whole genome shotgun (WGS) entry which is preliminary data.</text>
</comment>
<dbReference type="OrthoDB" id="10633200at2759"/>
<name>A0A8S1J6X7_9CHLO</name>
<proteinExistence type="predicted"/>
<evidence type="ECO:0000313" key="2">
    <source>
        <dbReference type="EMBL" id="CAD7702992.1"/>
    </source>
</evidence>
<gene>
    <name evidence="2" type="ORF">OSTQU699_LOCUS8349</name>
</gene>
<keyword evidence="3" id="KW-1185">Reference proteome</keyword>
<feature type="non-terminal residue" evidence="2">
    <location>
        <position position="1"/>
    </location>
</feature>
<evidence type="ECO:0000256" key="1">
    <source>
        <dbReference type="SAM" id="MobiDB-lite"/>
    </source>
</evidence>
<feature type="region of interest" description="Disordered" evidence="1">
    <location>
        <begin position="48"/>
        <end position="113"/>
    </location>
</feature>